<proteinExistence type="predicted"/>
<dbReference type="InterPro" id="IPR002401">
    <property type="entry name" value="Cyt_P450_E_grp-I"/>
</dbReference>
<evidence type="ECO:0000256" key="3">
    <source>
        <dbReference type="ARBA" id="ARBA00023004"/>
    </source>
</evidence>
<comment type="cofactor">
    <cofactor evidence="4">
        <name>heme</name>
        <dbReference type="ChEBI" id="CHEBI:30413"/>
    </cofactor>
</comment>
<evidence type="ECO:0000256" key="1">
    <source>
        <dbReference type="ARBA" id="ARBA00022617"/>
    </source>
</evidence>
<feature type="binding site" description="axial binding residue" evidence="4">
    <location>
        <position position="460"/>
    </location>
    <ligand>
        <name>heme</name>
        <dbReference type="ChEBI" id="CHEBI:30413"/>
    </ligand>
    <ligandPart>
        <name>Fe</name>
        <dbReference type="ChEBI" id="CHEBI:18248"/>
    </ligandPart>
</feature>
<keyword evidence="5" id="KW-0812">Transmembrane</keyword>
<evidence type="ECO:0000256" key="5">
    <source>
        <dbReference type="SAM" id="Phobius"/>
    </source>
</evidence>
<evidence type="ECO:0000313" key="7">
    <source>
        <dbReference type="Proteomes" id="UP000078576"/>
    </source>
</evidence>
<keyword evidence="1 4" id="KW-0349">Heme</keyword>
<dbReference type="EMBL" id="KN714670">
    <property type="protein sequence ID" value="KUI53649.1"/>
    <property type="molecule type" value="Genomic_DNA"/>
</dbReference>
<gene>
    <name evidence="6" type="ORF">VP1G_01294</name>
</gene>
<keyword evidence="7" id="KW-1185">Reference proteome</keyword>
<accession>A0A194UPR0</accession>
<evidence type="ECO:0000256" key="2">
    <source>
        <dbReference type="ARBA" id="ARBA00022723"/>
    </source>
</evidence>
<evidence type="ECO:0000256" key="4">
    <source>
        <dbReference type="PIRSR" id="PIRSR602401-1"/>
    </source>
</evidence>
<keyword evidence="5" id="KW-0472">Membrane</keyword>
<dbReference type="Proteomes" id="UP000078576">
    <property type="component" value="Unassembled WGS sequence"/>
</dbReference>
<dbReference type="Gene3D" id="1.10.630.10">
    <property type="entry name" value="Cytochrome P450"/>
    <property type="match status" value="1"/>
</dbReference>
<dbReference type="InterPro" id="IPR001128">
    <property type="entry name" value="Cyt_P450"/>
</dbReference>
<dbReference type="GO" id="GO:0020037">
    <property type="term" value="F:heme binding"/>
    <property type="evidence" value="ECO:0007669"/>
    <property type="project" value="InterPro"/>
</dbReference>
<protein>
    <submittedName>
        <fullName evidence="6">Pisatin demethylase</fullName>
    </submittedName>
</protein>
<dbReference type="OrthoDB" id="1470350at2759"/>
<feature type="transmembrane region" description="Helical" evidence="5">
    <location>
        <begin position="21"/>
        <end position="44"/>
    </location>
</feature>
<dbReference type="PANTHER" id="PTHR24305:SF168">
    <property type="entry name" value="P450, PUTATIVE (EUROFUNG)-RELATED"/>
    <property type="match status" value="1"/>
</dbReference>
<dbReference type="InterPro" id="IPR036396">
    <property type="entry name" value="Cyt_P450_sf"/>
</dbReference>
<sequence length="512" mass="57168">MAVLDRILLSSGKTATTAFSFANLVVLGALGLLGYFSVSIYTTWRRLRHIPGPPSAAFSKWWMLRNTLGGSMHLALKAACDTYGHIARVGPNSLVTDDPEVVKRMWAVRSKYKKGDFYDAVRFDPSRDNIISLRDDEKHSILRAKMAAGYSGKENEGLERGIDKGIMAFIDLIERNYVSEGAIYRPMDFARAAQYLTLDIIGDIAFGKDFGHLAQDSDVHEYIQRTEASMPVMMVVTVLPVLARMLQSPLLRRFMPSENDPHGFGKFIGFAKKVVAERLTYKGPERKDMLGSFLKHGLTPEEAEGEALVNIIAGSDTTATAIRTTMLYLMSSPPVYRKLAREIRTAAAQGRLSSPITDAEAHGLPYLQAVIKEGMRVFPPVTGLMPTVVPPGGDVIRGIPVPEGTEIGWSAFGVQHNKSVYGIDAETFRPERWLEVKDQEQLRNMISTWELVFKYGKWQCLGRSVALLELNKIFVELLRRYDFGLLNPPSPWNSFSAGIFIQSELWVKVTRV</sequence>
<dbReference type="GO" id="GO:0005506">
    <property type="term" value="F:iron ion binding"/>
    <property type="evidence" value="ECO:0007669"/>
    <property type="project" value="InterPro"/>
</dbReference>
<reference evidence="7" key="1">
    <citation type="submission" date="2014-12" db="EMBL/GenBank/DDBJ databases">
        <title>Genome Sequence of Valsa Canker Pathogens Uncovers a Specific Adaption of Colonization on Woody Bark.</title>
        <authorList>
            <person name="Yin Z."/>
            <person name="Liu H."/>
            <person name="Gao X."/>
            <person name="Li Z."/>
            <person name="Song N."/>
            <person name="Ke X."/>
            <person name="Dai Q."/>
            <person name="Wu Y."/>
            <person name="Sun Y."/>
            <person name="Xu J.-R."/>
            <person name="Kang Z.K."/>
            <person name="Wang L."/>
            <person name="Huang L."/>
        </authorList>
    </citation>
    <scope>NUCLEOTIDE SEQUENCE [LARGE SCALE GENOMIC DNA]</scope>
    <source>
        <strain evidence="7">SXYL134</strain>
    </source>
</reference>
<evidence type="ECO:0000313" key="6">
    <source>
        <dbReference type="EMBL" id="KUI53649.1"/>
    </source>
</evidence>
<dbReference type="PRINTS" id="PR00385">
    <property type="entry name" value="P450"/>
</dbReference>
<dbReference type="CDD" id="cd11060">
    <property type="entry name" value="CYP57A1-like"/>
    <property type="match status" value="1"/>
</dbReference>
<dbReference type="Pfam" id="PF00067">
    <property type="entry name" value="p450"/>
    <property type="match status" value="1"/>
</dbReference>
<keyword evidence="3 4" id="KW-0408">Iron</keyword>
<dbReference type="SUPFAM" id="SSF48264">
    <property type="entry name" value="Cytochrome P450"/>
    <property type="match status" value="1"/>
</dbReference>
<dbReference type="STRING" id="694573.A0A194UPR0"/>
<dbReference type="PRINTS" id="PR00463">
    <property type="entry name" value="EP450I"/>
</dbReference>
<organism evidence="6 7">
    <name type="scientific">Cytospora mali</name>
    <name type="common">Apple Valsa canker fungus</name>
    <name type="synonym">Valsa mali</name>
    <dbReference type="NCBI Taxonomy" id="578113"/>
    <lineage>
        <taxon>Eukaryota</taxon>
        <taxon>Fungi</taxon>
        <taxon>Dikarya</taxon>
        <taxon>Ascomycota</taxon>
        <taxon>Pezizomycotina</taxon>
        <taxon>Sordariomycetes</taxon>
        <taxon>Sordariomycetidae</taxon>
        <taxon>Diaporthales</taxon>
        <taxon>Cytosporaceae</taxon>
        <taxon>Cytospora</taxon>
    </lineage>
</organism>
<dbReference type="PANTHER" id="PTHR24305">
    <property type="entry name" value="CYTOCHROME P450"/>
    <property type="match status" value="1"/>
</dbReference>
<keyword evidence="2 4" id="KW-0479">Metal-binding</keyword>
<dbReference type="GO" id="GO:0004497">
    <property type="term" value="F:monooxygenase activity"/>
    <property type="evidence" value="ECO:0007669"/>
    <property type="project" value="InterPro"/>
</dbReference>
<dbReference type="AlphaFoldDB" id="A0A194UPR0"/>
<dbReference type="InterPro" id="IPR050121">
    <property type="entry name" value="Cytochrome_P450_monoxygenase"/>
</dbReference>
<name>A0A194UPR0_CYTMA</name>
<dbReference type="GO" id="GO:0016705">
    <property type="term" value="F:oxidoreductase activity, acting on paired donors, with incorporation or reduction of molecular oxygen"/>
    <property type="evidence" value="ECO:0007669"/>
    <property type="project" value="InterPro"/>
</dbReference>
<keyword evidence="5" id="KW-1133">Transmembrane helix</keyword>